<proteinExistence type="predicted"/>
<feature type="transmembrane region" description="Helical" evidence="1">
    <location>
        <begin position="210"/>
        <end position="234"/>
    </location>
</feature>
<organism evidence="2 3">
    <name type="scientific">Pristionchus mayeri</name>
    <dbReference type="NCBI Taxonomy" id="1317129"/>
    <lineage>
        <taxon>Eukaryota</taxon>
        <taxon>Metazoa</taxon>
        <taxon>Ecdysozoa</taxon>
        <taxon>Nematoda</taxon>
        <taxon>Chromadorea</taxon>
        <taxon>Rhabditida</taxon>
        <taxon>Rhabditina</taxon>
        <taxon>Diplogasteromorpha</taxon>
        <taxon>Diplogasteroidea</taxon>
        <taxon>Neodiplogasteridae</taxon>
        <taxon>Pristionchus</taxon>
    </lineage>
</organism>
<evidence type="ECO:0000313" key="3">
    <source>
        <dbReference type="Proteomes" id="UP001328107"/>
    </source>
</evidence>
<name>A0AAN5DGF2_9BILA</name>
<evidence type="ECO:0000256" key="1">
    <source>
        <dbReference type="SAM" id="Phobius"/>
    </source>
</evidence>
<evidence type="ECO:0000313" key="2">
    <source>
        <dbReference type="EMBL" id="GMR62300.1"/>
    </source>
</evidence>
<reference evidence="3" key="1">
    <citation type="submission" date="2022-10" db="EMBL/GenBank/DDBJ databases">
        <title>Genome assembly of Pristionchus species.</title>
        <authorList>
            <person name="Yoshida K."/>
            <person name="Sommer R.J."/>
        </authorList>
    </citation>
    <scope>NUCLEOTIDE SEQUENCE [LARGE SCALE GENOMIC DNA]</scope>
    <source>
        <strain evidence="3">RS5460</strain>
    </source>
</reference>
<dbReference type="EMBL" id="BTRK01000006">
    <property type="protein sequence ID" value="GMR62300.1"/>
    <property type="molecule type" value="Genomic_DNA"/>
</dbReference>
<dbReference type="AlphaFoldDB" id="A0AAN5DGF2"/>
<gene>
    <name evidence="2" type="ORF">PMAYCL1PPCAC_32495</name>
</gene>
<keyword evidence="1" id="KW-0472">Membrane</keyword>
<keyword evidence="1" id="KW-0812">Transmembrane</keyword>
<protein>
    <submittedName>
        <fullName evidence="2">Uncharacterized protein</fullName>
    </submittedName>
</protein>
<keyword evidence="3" id="KW-1185">Reference proteome</keyword>
<dbReference type="Proteomes" id="UP001328107">
    <property type="component" value="Unassembled WGS sequence"/>
</dbReference>
<comment type="caution">
    <text evidence="2">The sequence shown here is derived from an EMBL/GenBank/DDBJ whole genome shotgun (WGS) entry which is preliminary data.</text>
</comment>
<accession>A0AAN5DGF2</accession>
<sequence length="247" mass="29383">RYPNCNRHFYRFTINSTYNRPVAFVRDCESNDTEYADQFKNISDSIKTYEWKYALEGIDPCRTPVDERENFLKAELVKYEFFIIDQQNICDEYYPEVPYYKRLSMPLMTRKWLSPPFPEHSTLDLLSLDIPGWKRRRNSYFRWTDEYTRAPFHGMGMCEICTILSKNGKLSVKGTIDPYICKRRKISKKSKKDQDEEQEKAKQDVFIRNIMISVSCIIGAFVFINCAIALYFPISNTIRRLSRSHTE</sequence>
<feature type="non-terminal residue" evidence="2">
    <location>
        <position position="1"/>
    </location>
</feature>
<keyword evidence="1" id="KW-1133">Transmembrane helix</keyword>